<comment type="caution">
    <text evidence="12">The sequence shown here is derived from an EMBL/GenBank/DDBJ whole genome shotgun (WGS) entry which is preliminary data.</text>
</comment>
<evidence type="ECO:0000256" key="8">
    <source>
        <dbReference type="ARBA" id="ARBA00023136"/>
    </source>
</evidence>
<dbReference type="GO" id="GO:0005524">
    <property type="term" value="F:ATP binding"/>
    <property type="evidence" value="ECO:0007669"/>
    <property type="project" value="UniProtKB-KW"/>
</dbReference>
<evidence type="ECO:0000313" key="13">
    <source>
        <dbReference type="Proteomes" id="UP000250174"/>
    </source>
</evidence>
<keyword evidence="5" id="KW-0547">Nucleotide-binding</keyword>
<dbReference type="InterPro" id="IPR039421">
    <property type="entry name" value="Type_1_exporter"/>
</dbReference>
<keyword evidence="7 9" id="KW-1133">Transmembrane helix</keyword>
<keyword evidence="4 9" id="KW-0812">Transmembrane</keyword>
<dbReference type="InterPro" id="IPR003593">
    <property type="entry name" value="AAA+_ATPase"/>
</dbReference>
<sequence length="581" mass="65950">MVKKSSWIMPYVQKYKYRMIGIMLLSMLSIGSAAALMFTSGFLISKSSLRPENILLVYVPIVLVRTFGLGRAVFRYSERLVSHDFILRVLAKMRTRLYHLVEPRIAGNKQLKTGEILGVLAEDIEGLQDLYLRTVLPTASALLLYIISIIALGYFSVPFALLMALYFFMLIIVMPIFSLVHMRAVNRTYKHEKDRMYQYTTDGLLGISDWLMSGQKGTFLERVLRIGRKVDEADRKTKRWQYYREFIAQVVVAAMIVTMMIFSSNLFSHGELANIYIAAFVLVVIPLSEAIIPVSNAVEKYPRYEESLTRITNLENKLESSKENRLKQVVYNRSKENVTIDLKNLSFQYEEQEGAVLKDINLHIPQGKKIAIIGRSGAGKSTLLQAIQGLLVPKGGAVTLNEYNASSIKDGTSSLISVLNQNPYLFNTNVANNLLLANENATEEEVKEVVKKVRLENLVSSLQDGYQTSMEETGQRFSGGERQRIALARVLLQKTPIVMLDEPTVGLDPITERALLDTIFETLEGKTLLWVTHHLTGIEKMDEIIFLEDGRVKMRGTHDELLKTSSYYQKLYELDKPIQFV</sequence>
<dbReference type="InterPro" id="IPR003439">
    <property type="entry name" value="ABC_transporter-like_ATP-bd"/>
</dbReference>
<protein>
    <submittedName>
        <fullName evidence="12">Thiol reductant ABC exporter subunit CydC</fullName>
    </submittedName>
</protein>
<name>A0AAX1QCM0_9BACI</name>
<feature type="domain" description="ABC transmembrane type-1" evidence="11">
    <location>
        <begin position="20"/>
        <end position="306"/>
    </location>
</feature>
<dbReference type="Gene3D" id="1.20.1560.10">
    <property type="entry name" value="ABC transporter type 1, transmembrane domain"/>
    <property type="match status" value="1"/>
</dbReference>
<feature type="transmembrane region" description="Helical" evidence="9">
    <location>
        <begin position="273"/>
        <end position="294"/>
    </location>
</feature>
<evidence type="ECO:0000256" key="3">
    <source>
        <dbReference type="ARBA" id="ARBA00022475"/>
    </source>
</evidence>
<feature type="transmembrane region" description="Helical" evidence="9">
    <location>
        <begin position="20"/>
        <end position="43"/>
    </location>
</feature>
<dbReference type="InterPro" id="IPR027417">
    <property type="entry name" value="P-loop_NTPase"/>
</dbReference>
<dbReference type="FunFam" id="3.40.50.300:FF:000221">
    <property type="entry name" value="Multidrug ABC transporter ATP-binding protein"/>
    <property type="match status" value="1"/>
</dbReference>
<evidence type="ECO:0000256" key="9">
    <source>
        <dbReference type="SAM" id="Phobius"/>
    </source>
</evidence>
<dbReference type="PANTHER" id="PTHR43394:SF1">
    <property type="entry name" value="ATP-BINDING CASSETTE SUB-FAMILY B MEMBER 10, MITOCHONDRIAL"/>
    <property type="match status" value="1"/>
</dbReference>
<organism evidence="12 13">
    <name type="scientific">Priestia endophytica</name>
    <dbReference type="NCBI Taxonomy" id="135735"/>
    <lineage>
        <taxon>Bacteria</taxon>
        <taxon>Bacillati</taxon>
        <taxon>Bacillota</taxon>
        <taxon>Bacilli</taxon>
        <taxon>Bacillales</taxon>
        <taxon>Bacillaceae</taxon>
        <taxon>Priestia</taxon>
    </lineage>
</organism>
<dbReference type="InterPro" id="IPR017871">
    <property type="entry name" value="ABC_transporter-like_CS"/>
</dbReference>
<dbReference type="PROSITE" id="PS50893">
    <property type="entry name" value="ABC_TRANSPORTER_2"/>
    <property type="match status" value="1"/>
</dbReference>
<dbReference type="PROSITE" id="PS00211">
    <property type="entry name" value="ABC_TRANSPORTER_1"/>
    <property type="match status" value="1"/>
</dbReference>
<dbReference type="Proteomes" id="UP000250174">
    <property type="component" value="Unassembled WGS sequence"/>
</dbReference>
<evidence type="ECO:0000256" key="5">
    <source>
        <dbReference type="ARBA" id="ARBA00022741"/>
    </source>
</evidence>
<evidence type="ECO:0000256" key="6">
    <source>
        <dbReference type="ARBA" id="ARBA00022840"/>
    </source>
</evidence>
<dbReference type="AlphaFoldDB" id="A0AAX1QCM0"/>
<dbReference type="Gene3D" id="3.40.50.300">
    <property type="entry name" value="P-loop containing nucleotide triphosphate hydrolases"/>
    <property type="match status" value="1"/>
</dbReference>
<evidence type="ECO:0000256" key="1">
    <source>
        <dbReference type="ARBA" id="ARBA00004651"/>
    </source>
</evidence>
<evidence type="ECO:0000256" key="7">
    <source>
        <dbReference type="ARBA" id="ARBA00022989"/>
    </source>
</evidence>
<dbReference type="GO" id="GO:0045454">
    <property type="term" value="P:cell redox homeostasis"/>
    <property type="evidence" value="ECO:0007669"/>
    <property type="project" value="InterPro"/>
</dbReference>
<dbReference type="InterPro" id="IPR014223">
    <property type="entry name" value="ABC_CydC/D"/>
</dbReference>
<proteinExistence type="predicted"/>
<dbReference type="Pfam" id="PF00664">
    <property type="entry name" value="ABC_membrane"/>
    <property type="match status" value="1"/>
</dbReference>
<dbReference type="EMBL" id="LVYK01000010">
    <property type="protein sequence ID" value="RAS79214.1"/>
    <property type="molecule type" value="Genomic_DNA"/>
</dbReference>
<feature type="domain" description="ABC transporter" evidence="10">
    <location>
        <begin position="340"/>
        <end position="574"/>
    </location>
</feature>
<dbReference type="GO" id="GO:0015421">
    <property type="term" value="F:ABC-type oligopeptide transporter activity"/>
    <property type="evidence" value="ECO:0007669"/>
    <property type="project" value="TreeGrafter"/>
</dbReference>
<dbReference type="NCBIfam" id="TIGR02868">
    <property type="entry name" value="CydC"/>
    <property type="match status" value="1"/>
</dbReference>
<evidence type="ECO:0000259" key="10">
    <source>
        <dbReference type="PROSITE" id="PS50893"/>
    </source>
</evidence>
<dbReference type="GO" id="GO:0034775">
    <property type="term" value="P:glutathione transmembrane transport"/>
    <property type="evidence" value="ECO:0007669"/>
    <property type="project" value="InterPro"/>
</dbReference>
<dbReference type="GO" id="GO:0016887">
    <property type="term" value="F:ATP hydrolysis activity"/>
    <property type="evidence" value="ECO:0007669"/>
    <property type="project" value="InterPro"/>
</dbReference>
<feature type="transmembrane region" description="Helical" evidence="9">
    <location>
        <begin position="161"/>
        <end position="180"/>
    </location>
</feature>
<dbReference type="Pfam" id="PF00005">
    <property type="entry name" value="ABC_tran"/>
    <property type="match status" value="1"/>
</dbReference>
<keyword evidence="2" id="KW-0813">Transport</keyword>
<dbReference type="InterPro" id="IPR036640">
    <property type="entry name" value="ABC1_TM_sf"/>
</dbReference>
<keyword evidence="3" id="KW-1003">Cell membrane</keyword>
<dbReference type="InterPro" id="IPR011527">
    <property type="entry name" value="ABC1_TM_dom"/>
</dbReference>
<reference evidence="12 13" key="1">
    <citation type="submission" date="2016-03" db="EMBL/GenBank/DDBJ databases">
        <title>Comparison of Bacillus endophyticus and B. anthracis characteristics using whole genome sequence analysis and microbiological techniques.</title>
        <authorList>
            <person name="Lekota K.E."/>
            <person name="Mafofo J."/>
            <person name="Rees J."/>
            <person name="Muchadeyi F.C."/>
            <person name="Madoroba E."/>
            <person name="Van Heerden H."/>
        </authorList>
    </citation>
    <scope>NUCLEOTIDE SEQUENCE [LARGE SCALE GENOMIC DNA]</scope>
    <source>
        <strain evidence="12 13">3631_10C</strain>
    </source>
</reference>
<feature type="transmembrane region" description="Helical" evidence="9">
    <location>
        <begin position="135"/>
        <end position="155"/>
    </location>
</feature>
<evidence type="ECO:0000259" key="11">
    <source>
        <dbReference type="PROSITE" id="PS50929"/>
    </source>
</evidence>
<keyword evidence="8 9" id="KW-0472">Membrane</keyword>
<dbReference type="SUPFAM" id="SSF52540">
    <property type="entry name" value="P-loop containing nucleoside triphosphate hydrolases"/>
    <property type="match status" value="1"/>
</dbReference>
<evidence type="ECO:0000256" key="2">
    <source>
        <dbReference type="ARBA" id="ARBA00022448"/>
    </source>
</evidence>
<comment type="subcellular location">
    <subcellularLocation>
        <location evidence="1">Cell membrane</location>
        <topology evidence="1">Multi-pass membrane protein</topology>
    </subcellularLocation>
</comment>
<feature type="transmembrane region" description="Helical" evidence="9">
    <location>
        <begin position="246"/>
        <end position="267"/>
    </location>
</feature>
<feature type="transmembrane region" description="Helical" evidence="9">
    <location>
        <begin position="55"/>
        <end position="74"/>
    </location>
</feature>
<accession>A0AAX1QCM0</accession>
<keyword evidence="6" id="KW-0067">ATP-binding</keyword>
<dbReference type="PANTHER" id="PTHR43394">
    <property type="entry name" value="ATP-DEPENDENT PERMEASE MDL1, MITOCHONDRIAL"/>
    <property type="match status" value="1"/>
</dbReference>
<dbReference type="PROSITE" id="PS50929">
    <property type="entry name" value="ABC_TM1F"/>
    <property type="match status" value="1"/>
</dbReference>
<evidence type="ECO:0000256" key="4">
    <source>
        <dbReference type="ARBA" id="ARBA00022692"/>
    </source>
</evidence>
<gene>
    <name evidence="12" type="ORF">A3864_05250</name>
</gene>
<dbReference type="SUPFAM" id="SSF90123">
    <property type="entry name" value="ABC transporter transmembrane region"/>
    <property type="match status" value="1"/>
</dbReference>
<evidence type="ECO:0000313" key="12">
    <source>
        <dbReference type="EMBL" id="RAS79214.1"/>
    </source>
</evidence>
<dbReference type="SMART" id="SM00382">
    <property type="entry name" value="AAA"/>
    <property type="match status" value="1"/>
</dbReference>
<dbReference type="CDD" id="cd03247">
    <property type="entry name" value="ABCC_cytochrome_bd"/>
    <property type="match status" value="1"/>
</dbReference>
<dbReference type="GO" id="GO:0005886">
    <property type="term" value="C:plasma membrane"/>
    <property type="evidence" value="ECO:0007669"/>
    <property type="project" value="UniProtKB-SubCell"/>
</dbReference>